<sequence>MGGKKKAEKKKKGLGAEKTAQKTEKKLSAKMRKELALQGEEDIETLVARFSAEDAKKSCKTITEIPLTDRPSKRSNFSLVAHPNKDQLLMFGGECTVNKSTTVYSDFLCFDIKKQKWTQWECSGGPPPRAAHQAVTIAGDGGQMWMFGGEFVTPSESQFYHYRDLWVFHFKDRRWEKIEVKGGPSGRSGHRMVVLYTPNLPPRVAIFGGFHDSLRGDCRYYNDFYIFDLSERLWRKLEITGTPPAPRSGHLMAALNDGRIYIHGGFSKVKAPSKKKGFDDETGVVHADSFFLTPDKRDTTGTKFKYYNDFYIFDLSERLWRKLEITGTPPAPRSGHLMAALNDGRIYIHGGFSKVKAPSKKKGFDDETGVVHADSFFLTPDKRDTTGTKFKWIQAKTTGSVPSKRCSSTLVAWTESGKNSALVFGGVHDDEEQEVLSDSSDEEEEVSTSTFFNDLYLVDLTKPSWSLVELSGPRALKEHKRRRKVKAAEGEAEDETTSEEEEDDDEDGVEDGTANGGGGDPAPVEEETKTVEDGIFTITVGPSLKSDPMKPRSDGPQGAAAAIPMEILLFRLKMAGDEEMDHEEADTLARLKQRKAKPGVHYGSIEEAERLRILAKAVKKAEAGDSDEDDENVPSTVNVDGDEMATPFTKDEYMQLESAENDERKSLLEEFERRKLARQIHVSTVDSEVRLQLRAVGEPMTLFGEGPADRRNRLRDYLSRSGGLEALKKLKGMLAPLDSAAERQREDALDHKVTWYHEGPVALKDARVFLAHYSLPRARDRLAAAKEYQGLPETVKQSRKQEIQKKLRNYAIQASQIGDTRPVSFCSISPDSSMLATSSCATDGSVKLWSLDSDEPLAEVEGHPKRVSRVAFHPSGRFLATCVADNSWRLWDLETMTEILHQEGHSDAVYDICFQCDGAIAVTAGLDSFARAWDLRTGQCVMLLSGHIKAVLGVDMNPNGYHIATGSQDNSIKMWDLRRRQEIYAIPAHTNLVATDGSVKLWSLDSDEPLAEVEGHPKRVSRVAFHPSGRFLATCVADNSWRLWDLETMTEILHQEGHSDAVYDICFQCDGAIAVTAGLDSFARAWDLRTGQCVMLLSGHIKAVLGVDMNPNGYHIATGSQDNSIKMWDLRRRQEIYAIPAHTNLVSKFIKWSQDDAGVRRITLANVKTRNALSQAAMKEITSGLKGNSEANRKLRCVVLDSEGPVFSAGHNLKELRTADGIHHHRAVFDTCSTMIATIRSLSVPVVAQVRGVAAAAGCQLVASCDIVVAGEAKTSEIVADIVHKSKPVIEIGKAFLNKQVECASVEEAYRDGSAVMVENLRLKDAQEGISSFAEKRKASWSHEDSKVH</sequence>
<feature type="repeat" description="WD" evidence="3">
    <location>
        <begin position="860"/>
        <end position="901"/>
    </location>
</feature>
<feature type="repeat" description="WD" evidence="3">
    <location>
        <begin position="1097"/>
        <end position="1138"/>
    </location>
</feature>
<proteinExistence type="predicted"/>
<dbReference type="InterPro" id="IPR020472">
    <property type="entry name" value="WD40_PAC1"/>
</dbReference>
<keyword evidence="1 3" id="KW-0853">WD repeat</keyword>
<dbReference type="PANTHER" id="PTHR19846">
    <property type="entry name" value="WD40 REPEAT PROTEIN"/>
    <property type="match status" value="1"/>
</dbReference>
<feature type="repeat" description="WD" evidence="3">
    <location>
        <begin position="944"/>
        <end position="985"/>
    </location>
</feature>
<dbReference type="InterPro" id="IPR015915">
    <property type="entry name" value="Kelch-typ_b-propeller"/>
</dbReference>
<dbReference type="Proteomes" id="UP000678499">
    <property type="component" value="Unassembled WGS sequence"/>
</dbReference>
<dbReference type="EMBL" id="OA883737">
    <property type="protein sequence ID" value="CAD7279593.1"/>
    <property type="molecule type" value="Genomic_DNA"/>
</dbReference>
<dbReference type="SMART" id="SM00320">
    <property type="entry name" value="WD40"/>
    <property type="match status" value="7"/>
</dbReference>
<keyword evidence="7" id="KW-1185">Reference proteome</keyword>
<dbReference type="PANTHER" id="PTHR19846:SF0">
    <property type="entry name" value="PRE-MRNA PROCESSING FACTOR 4"/>
    <property type="match status" value="1"/>
</dbReference>
<feature type="repeat" description="WD" evidence="3">
    <location>
        <begin position="1013"/>
        <end position="1054"/>
    </location>
</feature>
<feature type="region of interest" description="Disordered" evidence="4">
    <location>
        <begin position="539"/>
        <end position="558"/>
    </location>
</feature>
<dbReference type="SUPFAM" id="SSF117281">
    <property type="entry name" value="Kelch motif"/>
    <property type="match status" value="1"/>
</dbReference>
<dbReference type="InterPro" id="IPR001753">
    <property type="entry name" value="Enoyl-CoA_hydra/iso"/>
</dbReference>
<dbReference type="Gene3D" id="3.90.226.10">
    <property type="entry name" value="2-enoyl-CoA Hydratase, Chain A, domain 1"/>
    <property type="match status" value="1"/>
</dbReference>
<dbReference type="PROSITE" id="PS50082">
    <property type="entry name" value="WD_REPEATS_2"/>
    <property type="match status" value="6"/>
</dbReference>
<dbReference type="CDD" id="cd00200">
    <property type="entry name" value="WD40"/>
    <property type="match status" value="1"/>
</dbReference>
<evidence type="ECO:0000313" key="6">
    <source>
        <dbReference type="EMBL" id="CAD7279593.1"/>
    </source>
</evidence>
<reference evidence="6" key="1">
    <citation type="submission" date="2020-11" db="EMBL/GenBank/DDBJ databases">
        <authorList>
            <person name="Tran Van P."/>
        </authorList>
    </citation>
    <scope>NUCLEOTIDE SEQUENCE</scope>
</reference>
<dbReference type="PROSITE" id="PS50294">
    <property type="entry name" value="WD_REPEATS_REGION"/>
    <property type="match status" value="6"/>
</dbReference>
<dbReference type="Gene3D" id="2.130.10.10">
    <property type="entry name" value="YVTN repeat-like/Quinoprotein amine dehydrogenase"/>
    <property type="match status" value="3"/>
</dbReference>
<evidence type="ECO:0000256" key="2">
    <source>
        <dbReference type="ARBA" id="ARBA00022737"/>
    </source>
</evidence>
<feature type="repeat" description="WD" evidence="3">
    <location>
        <begin position="902"/>
        <end position="943"/>
    </location>
</feature>
<feature type="domain" description="Pre-mRNA processing factor 4 (PRP4)-like" evidence="5">
    <location>
        <begin position="684"/>
        <end position="736"/>
    </location>
</feature>
<gene>
    <name evidence="6" type="ORF">NMOB1V02_LOCUS7262</name>
</gene>
<dbReference type="InterPro" id="IPR029045">
    <property type="entry name" value="ClpP/crotonase-like_dom_sf"/>
</dbReference>
<feature type="repeat" description="WD" evidence="3">
    <location>
        <begin position="1055"/>
        <end position="1096"/>
    </location>
</feature>
<dbReference type="InterPro" id="IPR001680">
    <property type="entry name" value="WD40_rpt"/>
</dbReference>
<dbReference type="SUPFAM" id="SSF52096">
    <property type="entry name" value="ClpP/crotonase"/>
    <property type="match status" value="1"/>
</dbReference>
<evidence type="ECO:0000259" key="5">
    <source>
        <dbReference type="SMART" id="SM00500"/>
    </source>
</evidence>
<dbReference type="Pfam" id="PF00378">
    <property type="entry name" value="ECH_1"/>
    <property type="match status" value="1"/>
</dbReference>
<dbReference type="GO" id="GO:0030621">
    <property type="term" value="F:U4 snRNA binding"/>
    <property type="evidence" value="ECO:0007669"/>
    <property type="project" value="TreeGrafter"/>
</dbReference>
<dbReference type="SUPFAM" id="SSF158230">
    <property type="entry name" value="PRP4-like"/>
    <property type="match status" value="1"/>
</dbReference>
<evidence type="ECO:0000256" key="3">
    <source>
        <dbReference type="PROSITE-ProRule" id="PRU00221"/>
    </source>
</evidence>
<dbReference type="SMART" id="SM00500">
    <property type="entry name" value="SFM"/>
    <property type="match status" value="1"/>
</dbReference>
<dbReference type="InterPro" id="IPR014748">
    <property type="entry name" value="Enoyl-CoA_hydra_C"/>
</dbReference>
<dbReference type="SUPFAM" id="SSF117289">
    <property type="entry name" value="Nucleoporin domain"/>
    <property type="match status" value="1"/>
</dbReference>
<evidence type="ECO:0000256" key="4">
    <source>
        <dbReference type="SAM" id="MobiDB-lite"/>
    </source>
</evidence>
<dbReference type="Gene3D" id="4.10.280.110">
    <property type="entry name" value="Pre-mRNA processing factor 4 domain"/>
    <property type="match status" value="1"/>
</dbReference>
<feature type="compositionally biased region" description="Acidic residues" evidence="4">
    <location>
        <begin position="490"/>
        <end position="510"/>
    </location>
</feature>
<dbReference type="Gene3D" id="2.120.10.80">
    <property type="entry name" value="Kelch-type beta propeller"/>
    <property type="match status" value="3"/>
</dbReference>
<dbReference type="OrthoDB" id="540662at2759"/>
<dbReference type="PROSITE" id="PS00678">
    <property type="entry name" value="WD_REPEATS_1"/>
    <property type="match status" value="6"/>
</dbReference>
<feature type="region of interest" description="Disordered" evidence="4">
    <location>
        <begin position="1"/>
        <end position="27"/>
    </location>
</feature>
<evidence type="ECO:0000313" key="7">
    <source>
        <dbReference type="Proteomes" id="UP000678499"/>
    </source>
</evidence>
<keyword evidence="2" id="KW-0677">Repeat</keyword>
<dbReference type="Gene3D" id="1.10.12.10">
    <property type="entry name" value="Lyase 2-enoyl-coa Hydratase, Chain A, domain 2"/>
    <property type="match status" value="1"/>
</dbReference>
<dbReference type="GO" id="GO:0017070">
    <property type="term" value="F:U6 snRNA binding"/>
    <property type="evidence" value="ECO:0007669"/>
    <property type="project" value="TreeGrafter"/>
</dbReference>
<dbReference type="Pfam" id="PF08799">
    <property type="entry name" value="PRP4"/>
    <property type="match status" value="1"/>
</dbReference>
<dbReference type="InterPro" id="IPR015943">
    <property type="entry name" value="WD40/YVTN_repeat-like_dom_sf"/>
</dbReference>
<feature type="region of interest" description="Disordered" evidence="4">
    <location>
        <begin position="476"/>
        <end position="532"/>
    </location>
</feature>
<dbReference type="GO" id="GO:0000398">
    <property type="term" value="P:mRNA splicing, via spliceosome"/>
    <property type="evidence" value="ECO:0007669"/>
    <property type="project" value="TreeGrafter"/>
</dbReference>
<feature type="region of interest" description="Disordered" evidence="4">
    <location>
        <begin position="622"/>
        <end position="643"/>
    </location>
</feature>
<dbReference type="CDD" id="cd06558">
    <property type="entry name" value="crotonase-like"/>
    <property type="match status" value="1"/>
</dbReference>
<feature type="compositionally biased region" description="Basic residues" evidence="4">
    <location>
        <begin position="1"/>
        <end position="13"/>
    </location>
</feature>
<dbReference type="EMBL" id="CAJPEX010001700">
    <property type="protein sequence ID" value="CAG0919745.1"/>
    <property type="molecule type" value="Genomic_DNA"/>
</dbReference>
<dbReference type="InterPro" id="IPR036285">
    <property type="entry name" value="PRP4-like_sf"/>
</dbReference>
<dbReference type="Pfam" id="PF00400">
    <property type="entry name" value="WD40"/>
    <property type="match status" value="7"/>
</dbReference>
<dbReference type="PRINTS" id="PR00320">
    <property type="entry name" value="GPROTEINBRPT"/>
</dbReference>
<name>A0A7R9BSZ5_9CRUS</name>
<organism evidence="6">
    <name type="scientific">Notodromas monacha</name>
    <dbReference type="NCBI Taxonomy" id="399045"/>
    <lineage>
        <taxon>Eukaryota</taxon>
        <taxon>Metazoa</taxon>
        <taxon>Ecdysozoa</taxon>
        <taxon>Arthropoda</taxon>
        <taxon>Crustacea</taxon>
        <taxon>Oligostraca</taxon>
        <taxon>Ostracoda</taxon>
        <taxon>Podocopa</taxon>
        <taxon>Podocopida</taxon>
        <taxon>Cypridocopina</taxon>
        <taxon>Cypridoidea</taxon>
        <taxon>Cyprididae</taxon>
        <taxon>Notodromas</taxon>
    </lineage>
</organism>
<protein>
    <recommendedName>
        <fullName evidence="5">Pre-mRNA processing factor 4 (PRP4)-like domain-containing protein</fullName>
    </recommendedName>
</protein>
<evidence type="ECO:0000256" key="1">
    <source>
        <dbReference type="ARBA" id="ARBA00022574"/>
    </source>
</evidence>
<accession>A0A7R9BSZ5</accession>
<dbReference type="Pfam" id="PF24681">
    <property type="entry name" value="Kelch_KLHDC2_KLHL20_DRC7"/>
    <property type="match status" value="2"/>
</dbReference>
<dbReference type="GO" id="GO:0046540">
    <property type="term" value="C:U4/U6 x U5 tri-snRNP complex"/>
    <property type="evidence" value="ECO:0007669"/>
    <property type="project" value="TreeGrafter"/>
</dbReference>
<dbReference type="InterPro" id="IPR014906">
    <property type="entry name" value="PRP4-like"/>
</dbReference>
<dbReference type="InterPro" id="IPR019775">
    <property type="entry name" value="WD40_repeat_CS"/>
</dbReference>